<feature type="non-terminal residue" evidence="2">
    <location>
        <position position="1"/>
    </location>
</feature>
<accession>A0A0G4I739</accession>
<dbReference type="EMBL" id="CDMZ01005361">
    <property type="protein sequence ID" value="CEM52766.1"/>
    <property type="molecule type" value="Genomic_DNA"/>
</dbReference>
<sequence length="282" mass="31041">DRENPSSSGSHAGSTAQERRAPPPWGLPVDPQRRLLERGAFASALLKRSGLNRDVIVAAQRERHIYAEREAERQGGSALALGGRKRLGQDDLDELEVGREQRQREENEHFLKLLQDGGQKDEFPDEEPRRSRPGTQQQMHKTRPRPFPPLRETPEEERQAAMEDAEYEMETASGQIEPYRSPIGDSQGDGTFQSHMRKTRGHDGTAGRNFKSKTGGGTASGRQTRQTGMGSSRGTGGAISRLSAVEAEEGLNRLVPSPAFKQRAFPLSSEEADAAHRLAAVS</sequence>
<protein>
    <submittedName>
        <fullName evidence="2">Uncharacterized protein</fullName>
    </submittedName>
</protein>
<feature type="region of interest" description="Disordered" evidence="1">
    <location>
        <begin position="1"/>
        <end position="30"/>
    </location>
</feature>
<feature type="compositionally biased region" description="Basic and acidic residues" evidence="1">
    <location>
        <begin position="118"/>
        <end position="130"/>
    </location>
</feature>
<feature type="compositionally biased region" description="Basic and acidic residues" evidence="1">
    <location>
        <begin position="152"/>
        <end position="161"/>
    </location>
</feature>
<organism evidence="2">
    <name type="scientific">Chromera velia CCMP2878</name>
    <dbReference type="NCBI Taxonomy" id="1169474"/>
    <lineage>
        <taxon>Eukaryota</taxon>
        <taxon>Sar</taxon>
        <taxon>Alveolata</taxon>
        <taxon>Colpodellida</taxon>
        <taxon>Chromeraceae</taxon>
        <taxon>Chromera</taxon>
    </lineage>
</organism>
<evidence type="ECO:0000256" key="1">
    <source>
        <dbReference type="SAM" id="MobiDB-lite"/>
    </source>
</evidence>
<feature type="region of interest" description="Disordered" evidence="1">
    <location>
        <begin position="68"/>
        <end position="240"/>
    </location>
</feature>
<dbReference type="AlphaFoldDB" id="A0A0G4I739"/>
<feature type="compositionally biased region" description="Polar residues" evidence="1">
    <location>
        <begin position="220"/>
        <end position="230"/>
    </location>
</feature>
<proteinExistence type="predicted"/>
<feature type="compositionally biased region" description="Polar residues" evidence="1">
    <location>
        <begin position="1"/>
        <end position="16"/>
    </location>
</feature>
<evidence type="ECO:0000313" key="2">
    <source>
        <dbReference type="EMBL" id="CEM52766.1"/>
    </source>
</evidence>
<feature type="compositionally biased region" description="Basic and acidic residues" evidence="1">
    <location>
        <begin position="96"/>
        <end position="111"/>
    </location>
</feature>
<reference evidence="2" key="1">
    <citation type="submission" date="2014-11" db="EMBL/GenBank/DDBJ databases">
        <authorList>
            <person name="Otto D Thomas"/>
            <person name="Naeem Raeece"/>
        </authorList>
    </citation>
    <scope>NUCLEOTIDE SEQUENCE</scope>
</reference>
<gene>
    <name evidence="2" type="ORF">Cvel_36436</name>
</gene>
<name>A0A0G4I739_9ALVE</name>
<dbReference type="VEuPathDB" id="CryptoDB:Cvel_36436"/>